<feature type="compositionally biased region" description="Basic and acidic residues" evidence="2">
    <location>
        <begin position="178"/>
        <end position="195"/>
    </location>
</feature>
<gene>
    <name evidence="3" type="primary">Contig6839.g7309</name>
    <name evidence="3" type="ORF">STYLEM_2020</name>
</gene>
<feature type="region of interest" description="Disordered" evidence="2">
    <location>
        <begin position="384"/>
        <end position="457"/>
    </location>
</feature>
<dbReference type="AlphaFoldDB" id="A0A077ZT39"/>
<dbReference type="EMBL" id="CCKQ01001958">
    <property type="protein sequence ID" value="CDW73052.1"/>
    <property type="molecule type" value="Genomic_DNA"/>
</dbReference>
<feature type="compositionally biased region" description="Polar residues" evidence="2">
    <location>
        <begin position="384"/>
        <end position="394"/>
    </location>
</feature>
<dbReference type="OMA" id="ENHKRID"/>
<evidence type="ECO:0000256" key="1">
    <source>
        <dbReference type="SAM" id="Coils"/>
    </source>
</evidence>
<dbReference type="OrthoDB" id="307010at2759"/>
<evidence type="ECO:0000256" key="2">
    <source>
        <dbReference type="SAM" id="MobiDB-lite"/>
    </source>
</evidence>
<proteinExistence type="predicted"/>
<sequence length="589" mass="70341">MKSQQSSKQQIKPITQPFQPKIEQVKIEAIVPRLTNQEKLKQMIEKQSQDISNRRDVTYVVKKLKAKFKKQQLEEQLLHITMSQNAISKKEYDQKLQLIKEQQEIIEELLEQDNLLKQKLGIVSHLKTIENYHDRANNENKSETVKKEKKAKSFIKRIHIEKQQREQQMQKLQQDQQQKLEKEEKKRQKMEEEKQKEIELETKVKKQELKQKIQKQTEDRIKFKEETEKAIKVVKKQKPVYLVIEEKYKTEVEIPELEEKKQKLKELRDMFQPIKDLKINKHTKKYEATRKQMETEIKKQRNLSMKSLQEHMSRLKYQPHLSDEFDEMRKQIDEQHRIKEQRERIHEKVSNYAKFVKEVYWPKVSDDKRNELDQMKERIKTQKLQRSASWSQKVKQNHHYIPPGGRNTELGRYGMHDTMELTGDTRNHRTLGGSNSVLEVRSPNQIKSAKSKWGGGKNNNMSLDTLILHPTQNNYNSESLKNLGKSKDYLKDQRIQRDLDELEGKKKKQIGNDKMWNNFLSDQTISEYKKIEDIRRVAEMLESKAKMNEQYARNTADKHNSTINIEKSIAANEKYLEAIKVKLKVLDHL</sequence>
<evidence type="ECO:0000313" key="3">
    <source>
        <dbReference type="EMBL" id="CDW73052.1"/>
    </source>
</evidence>
<feature type="compositionally biased region" description="Polar residues" evidence="2">
    <location>
        <begin position="432"/>
        <end position="448"/>
    </location>
</feature>
<keyword evidence="4" id="KW-1185">Reference proteome</keyword>
<evidence type="ECO:0000313" key="4">
    <source>
        <dbReference type="Proteomes" id="UP000039865"/>
    </source>
</evidence>
<reference evidence="3 4" key="1">
    <citation type="submission" date="2014-06" db="EMBL/GenBank/DDBJ databases">
        <authorList>
            <person name="Swart Estienne"/>
        </authorList>
    </citation>
    <scope>NUCLEOTIDE SEQUENCE [LARGE SCALE GENOMIC DNA]</scope>
    <source>
        <strain evidence="3 4">130c</strain>
    </source>
</reference>
<protein>
    <submittedName>
        <fullName evidence="3">Uncharacterized protein</fullName>
    </submittedName>
</protein>
<feature type="compositionally biased region" description="Basic and acidic residues" evidence="2">
    <location>
        <begin position="414"/>
        <end position="427"/>
    </location>
</feature>
<accession>A0A077ZT39</accession>
<dbReference type="InParanoid" id="A0A077ZT39"/>
<dbReference type="Proteomes" id="UP000039865">
    <property type="component" value="Unassembled WGS sequence"/>
</dbReference>
<keyword evidence="1" id="KW-0175">Coiled coil</keyword>
<feature type="coiled-coil region" evidence="1">
    <location>
        <begin position="89"/>
        <end position="119"/>
    </location>
</feature>
<organism evidence="3 4">
    <name type="scientific">Stylonychia lemnae</name>
    <name type="common">Ciliate</name>
    <dbReference type="NCBI Taxonomy" id="5949"/>
    <lineage>
        <taxon>Eukaryota</taxon>
        <taxon>Sar</taxon>
        <taxon>Alveolata</taxon>
        <taxon>Ciliophora</taxon>
        <taxon>Intramacronucleata</taxon>
        <taxon>Spirotrichea</taxon>
        <taxon>Stichotrichia</taxon>
        <taxon>Sporadotrichida</taxon>
        <taxon>Oxytrichidae</taxon>
        <taxon>Stylonychinae</taxon>
        <taxon>Stylonychia</taxon>
    </lineage>
</organism>
<feature type="compositionally biased region" description="Low complexity" evidence="2">
    <location>
        <begin position="166"/>
        <end position="177"/>
    </location>
</feature>
<feature type="region of interest" description="Disordered" evidence="2">
    <location>
        <begin position="165"/>
        <end position="195"/>
    </location>
</feature>
<name>A0A077ZT39_STYLE</name>